<keyword evidence="6" id="KW-0663">Pyridoxal phosphate</keyword>
<comment type="caution">
    <text evidence="12">The sequence shown here is derived from an EMBL/GenBank/DDBJ whole genome shotgun (WGS) entry which is preliminary data.</text>
</comment>
<evidence type="ECO:0000256" key="2">
    <source>
        <dbReference type="ARBA" id="ARBA00006490"/>
    </source>
</evidence>
<dbReference type="EMBL" id="JAANYN010000004">
    <property type="protein sequence ID" value="NHE57461.1"/>
    <property type="molecule type" value="Genomic_DNA"/>
</dbReference>
<dbReference type="RefSeq" id="WP_166147001.1">
    <property type="nucleotide sequence ID" value="NZ_JAANYN010000004.1"/>
</dbReference>
<evidence type="ECO:0000256" key="8">
    <source>
        <dbReference type="ARBA" id="ARBA00023014"/>
    </source>
</evidence>
<evidence type="ECO:0000256" key="6">
    <source>
        <dbReference type="ARBA" id="ARBA00022898"/>
    </source>
</evidence>
<evidence type="ECO:0000313" key="12">
    <source>
        <dbReference type="EMBL" id="NHE57461.1"/>
    </source>
</evidence>
<dbReference type="EC" id="2.8.1.7" evidence="3"/>
<comment type="catalytic activity">
    <reaction evidence="9">
        <text>(sulfur carrier)-H + L-cysteine = (sulfur carrier)-SH + L-alanine</text>
        <dbReference type="Rhea" id="RHEA:43892"/>
        <dbReference type="Rhea" id="RHEA-COMP:14737"/>
        <dbReference type="Rhea" id="RHEA-COMP:14739"/>
        <dbReference type="ChEBI" id="CHEBI:29917"/>
        <dbReference type="ChEBI" id="CHEBI:35235"/>
        <dbReference type="ChEBI" id="CHEBI:57972"/>
        <dbReference type="ChEBI" id="CHEBI:64428"/>
        <dbReference type="EC" id="2.8.1.7"/>
    </reaction>
</comment>
<dbReference type="InterPro" id="IPR016454">
    <property type="entry name" value="Cysteine_dSase"/>
</dbReference>
<evidence type="ECO:0000256" key="9">
    <source>
        <dbReference type="ARBA" id="ARBA00050776"/>
    </source>
</evidence>
<feature type="domain" description="Aminotransferase class V" evidence="11">
    <location>
        <begin position="6"/>
        <end position="367"/>
    </location>
</feature>
<protein>
    <recommendedName>
        <fullName evidence="3">cysteine desulfurase</fullName>
        <ecNumber evidence="3">2.8.1.7</ecNumber>
    </recommendedName>
</protein>
<dbReference type="SUPFAM" id="SSF53383">
    <property type="entry name" value="PLP-dependent transferases"/>
    <property type="match status" value="1"/>
</dbReference>
<dbReference type="InterPro" id="IPR015421">
    <property type="entry name" value="PyrdxlP-dep_Trfase_major"/>
</dbReference>
<accession>A0ABX0HAK6</accession>
<dbReference type="PROSITE" id="PS00595">
    <property type="entry name" value="AA_TRANSFER_CLASS_5"/>
    <property type="match status" value="1"/>
</dbReference>
<reference evidence="12 13" key="1">
    <citation type="submission" date="2020-03" db="EMBL/GenBank/DDBJ databases">
        <title>Cyclobacterium plantarum sp. nov., a marine bacterium isolated from a coastal-marine wetland.</title>
        <authorList>
            <person name="Sanchez-Porro C."/>
            <person name="Ventosa A."/>
            <person name="Amoozegar M."/>
        </authorList>
    </citation>
    <scope>NUCLEOTIDE SEQUENCE [LARGE SCALE GENOMIC DNA]</scope>
    <source>
        <strain evidence="12 13">GBPx2</strain>
    </source>
</reference>
<dbReference type="Pfam" id="PF00266">
    <property type="entry name" value="Aminotran_5"/>
    <property type="match status" value="1"/>
</dbReference>
<keyword evidence="4" id="KW-0808">Transferase</keyword>
<evidence type="ECO:0000256" key="10">
    <source>
        <dbReference type="RuleBase" id="RU004504"/>
    </source>
</evidence>
<keyword evidence="13" id="KW-1185">Reference proteome</keyword>
<comment type="cofactor">
    <cofactor evidence="1 10">
        <name>pyridoxal 5'-phosphate</name>
        <dbReference type="ChEBI" id="CHEBI:597326"/>
    </cofactor>
</comment>
<comment type="similarity">
    <text evidence="2">Belongs to the class-V pyridoxal-phosphate-dependent aminotransferase family. NifS/IscS subfamily.</text>
</comment>
<evidence type="ECO:0000256" key="3">
    <source>
        <dbReference type="ARBA" id="ARBA00012239"/>
    </source>
</evidence>
<dbReference type="PANTHER" id="PTHR11601:SF34">
    <property type="entry name" value="CYSTEINE DESULFURASE"/>
    <property type="match status" value="1"/>
</dbReference>
<proteinExistence type="inferred from homology"/>
<evidence type="ECO:0000256" key="5">
    <source>
        <dbReference type="ARBA" id="ARBA00022723"/>
    </source>
</evidence>
<dbReference type="Gene3D" id="3.40.640.10">
    <property type="entry name" value="Type I PLP-dependent aspartate aminotransferase-like (Major domain)"/>
    <property type="match status" value="1"/>
</dbReference>
<dbReference type="PANTHER" id="PTHR11601">
    <property type="entry name" value="CYSTEINE DESULFURYLASE FAMILY MEMBER"/>
    <property type="match status" value="1"/>
</dbReference>
<evidence type="ECO:0000256" key="7">
    <source>
        <dbReference type="ARBA" id="ARBA00023004"/>
    </source>
</evidence>
<gene>
    <name evidence="12" type="ORF">G9Q97_11640</name>
</gene>
<dbReference type="InterPro" id="IPR000192">
    <property type="entry name" value="Aminotrans_V_dom"/>
</dbReference>
<evidence type="ECO:0000259" key="11">
    <source>
        <dbReference type="Pfam" id="PF00266"/>
    </source>
</evidence>
<keyword evidence="5" id="KW-0479">Metal-binding</keyword>
<evidence type="ECO:0000256" key="4">
    <source>
        <dbReference type="ARBA" id="ARBA00022679"/>
    </source>
</evidence>
<keyword evidence="8" id="KW-0411">Iron-sulfur</keyword>
<sequence>MKSYPTYLDHNATTPCHPTVLEAMMPYFGTHFGNASSSHHPYGWMAEEAVEMAREQVAELIGAQAKEIVFTSGATEAINLAIRGVAWANKAKGNHLITLETEHSAVLDTMKSLSKQGFEISYLPVNEDGLVSQELLKKTFRKTTILLAAMFANNETGLVLPVGEMAAMAKQNEVLFFTDGVQAVGKIPVDVREAGIDLMALSAHKMYGPKGVGALYLRKSQPHIALEPQITGGGQETGRRSGTLNVPGIVGLGKAAELALNEFQEDALRLSALRDELEEGLLQISGSEVNGSRKNRLPHVSNISFKGIPGKPFLLRINKGLAVSSGAACSSITDKPSHVLTSMGLDAETAMATLRFSLGKSTNSEDIAHAIDWVREVHRDLKQSSVSYS</sequence>
<name>A0ABX0HAK6_9BACT</name>
<evidence type="ECO:0000313" key="13">
    <source>
        <dbReference type="Proteomes" id="UP000649799"/>
    </source>
</evidence>
<dbReference type="Proteomes" id="UP000649799">
    <property type="component" value="Unassembled WGS sequence"/>
</dbReference>
<dbReference type="Gene3D" id="3.90.1150.10">
    <property type="entry name" value="Aspartate Aminotransferase, domain 1"/>
    <property type="match status" value="1"/>
</dbReference>
<evidence type="ECO:0000256" key="1">
    <source>
        <dbReference type="ARBA" id="ARBA00001933"/>
    </source>
</evidence>
<dbReference type="InterPro" id="IPR020578">
    <property type="entry name" value="Aminotrans_V_PyrdxlP_BS"/>
</dbReference>
<organism evidence="12 13">
    <name type="scientific">Cyclobacterium plantarum</name>
    <dbReference type="NCBI Taxonomy" id="2716263"/>
    <lineage>
        <taxon>Bacteria</taxon>
        <taxon>Pseudomonadati</taxon>
        <taxon>Bacteroidota</taxon>
        <taxon>Cytophagia</taxon>
        <taxon>Cytophagales</taxon>
        <taxon>Cyclobacteriaceae</taxon>
        <taxon>Cyclobacterium</taxon>
    </lineage>
</organism>
<dbReference type="InterPro" id="IPR015422">
    <property type="entry name" value="PyrdxlP-dep_Trfase_small"/>
</dbReference>
<dbReference type="PIRSF" id="PIRSF005572">
    <property type="entry name" value="NifS"/>
    <property type="match status" value="1"/>
</dbReference>
<keyword evidence="7" id="KW-0408">Iron</keyword>
<dbReference type="InterPro" id="IPR015424">
    <property type="entry name" value="PyrdxlP-dep_Trfase"/>
</dbReference>